<gene>
    <name evidence="3" type="ORF">CLV80_102262</name>
</gene>
<dbReference type="RefSeq" id="WP_106354958.1">
    <property type="nucleotide sequence ID" value="NZ_PVTP01000002.1"/>
</dbReference>
<evidence type="ECO:0000313" key="3">
    <source>
        <dbReference type="EMBL" id="PRY79617.1"/>
    </source>
</evidence>
<feature type="signal peptide" evidence="2">
    <location>
        <begin position="1"/>
        <end position="22"/>
    </location>
</feature>
<dbReference type="AlphaFoldDB" id="A0A2T0W3N1"/>
<keyword evidence="1" id="KW-0472">Membrane</keyword>
<evidence type="ECO:0000256" key="1">
    <source>
        <dbReference type="SAM" id="Phobius"/>
    </source>
</evidence>
<organism evidence="3 4">
    <name type="scientific">Yoonia maritima</name>
    <dbReference type="NCBI Taxonomy" id="1435347"/>
    <lineage>
        <taxon>Bacteria</taxon>
        <taxon>Pseudomonadati</taxon>
        <taxon>Pseudomonadota</taxon>
        <taxon>Alphaproteobacteria</taxon>
        <taxon>Rhodobacterales</taxon>
        <taxon>Paracoccaceae</taxon>
        <taxon>Yoonia</taxon>
    </lineage>
</organism>
<comment type="caution">
    <text evidence="3">The sequence shown here is derived from an EMBL/GenBank/DDBJ whole genome shotgun (WGS) entry which is preliminary data.</text>
</comment>
<proteinExistence type="predicted"/>
<dbReference type="Proteomes" id="UP000238007">
    <property type="component" value="Unassembled WGS sequence"/>
</dbReference>
<keyword evidence="2" id="KW-0732">Signal</keyword>
<keyword evidence="4" id="KW-1185">Reference proteome</keyword>
<keyword evidence="1" id="KW-0812">Transmembrane</keyword>
<feature type="transmembrane region" description="Helical" evidence="1">
    <location>
        <begin position="46"/>
        <end position="63"/>
    </location>
</feature>
<feature type="chain" id="PRO_5015640615" description="Ferrochelatase" evidence="2">
    <location>
        <begin position="23"/>
        <end position="66"/>
    </location>
</feature>
<accession>A0A2T0W3N1</accession>
<dbReference type="EMBL" id="PVTP01000002">
    <property type="protein sequence ID" value="PRY79617.1"/>
    <property type="molecule type" value="Genomic_DNA"/>
</dbReference>
<keyword evidence="1" id="KW-1133">Transmembrane helix</keyword>
<evidence type="ECO:0000313" key="4">
    <source>
        <dbReference type="Proteomes" id="UP000238007"/>
    </source>
</evidence>
<reference evidence="3 4" key="1">
    <citation type="submission" date="2018-03" db="EMBL/GenBank/DDBJ databases">
        <title>Genomic Encyclopedia of Archaeal and Bacterial Type Strains, Phase II (KMG-II): from individual species to whole genera.</title>
        <authorList>
            <person name="Goeker M."/>
        </authorList>
    </citation>
    <scope>NUCLEOTIDE SEQUENCE [LARGE SCALE GENOMIC DNA]</scope>
    <source>
        <strain evidence="3 4">DSM 101533</strain>
    </source>
</reference>
<evidence type="ECO:0008006" key="5">
    <source>
        <dbReference type="Google" id="ProtNLM"/>
    </source>
</evidence>
<protein>
    <recommendedName>
        <fullName evidence="5">Ferrochelatase</fullName>
    </recommendedName>
</protein>
<name>A0A2T0W3N1_9RHOB</name>
<sequence>MRITTTLAAAATLAVVSTSAFAGGVAPVVIEPVEVMEAPKTSSVNPTYIVVGVVAALLIAAAASED</sequence>
<evidence type="ECO:0000256" key="2">
    <source>
        <dbReference type="SAM" id="SignalP"/>
    </source>
</evidence>